<keyword evidence="2" id="KW-0812">Transmembrane</keyword>
<evidence type="ECO:0000256" key="2">
    <source>
        <dbReference type="SAM" id="Phobius"/>
    </source>
</evidence>
<dbReference type="InterPro" id="IPR019852">
    <property type="entry name" value="Motility-assoc_prot_GldL"/>
</dbReference>
<dbReference type="Pfam" id="PF22827">
    <property type="entry name" value="GldL_N"/>
    <property type="match status" value="1"/>
</dbReference>
<evidence type="ECO:0000259" key="3">
    <source>
        <dbReference type="Pfam" id="PF22827"/>
    </source>
</evidence>
<accession>A0A2V3PU09</accession>
<name>A0A2V3PU09_9BACT</name>
<feature type="compositionally biased region" description="Low complexity" evidence="1">
    <location>
        <begin position="137"/>
        <end position="154"/>
    </location>
</feature>
<dbReference type="EMBL" id="QICL01000017">
    <property type="protein sequence ID" value="PXV62790.1"/>
    <property type="molecule type" value="Genomic_DNA"/>
</dbReference>
<feature type="region of interest" description="Disordered" evidence="1">
    <location>
        <begin position="99"/>
        <end position="194"/>
    </location>
</feature>
<keyword evidence="2" id="KW-1133">Transmembrane helix</keyword>
<protein>
    <submittedName>
        <fullName evidence="4">Gliding motility-associated protein GldL</fullName>
    </submittedName>
</protein>
<dbReference type="RefSeq" id="WP_245904089.1">
    <property type="nucleotide sequence ID" value="NZ_QICL01000017.1"/>
</dbReference>
<feature type="compositionally biased region" description="Gly residues" evidence="1">
    <location>
        <begin position="120"/>
        <end position="129"/>
    </location>
</feature>
<feature type="compositionally biased region" description="Gly residues" evidence="1">
    <location>
        <begin position="155"/>
        <end position="185"/>
    </location>
</feature>
<evidence type="ECO:0000313" key="4">
    <source>
        <dbReference type="EMBL" id="PXV62790.1"/>
    </source>
</evidence>
<dbReference type="InterPro" id="IPR055087">
    <property type="entry name" value="GldL-like_N"/>
</dbReference>
<feature type="transmembrane region" description="Helical" evidence="2">
    <location>
        <begin position="24"/>
        <end position="46"/>
    </location>
</feature>
<keyword evidence="5" id="KW-1185">Reference proteome</keyword>
<proteinExistence type="predicted"/>
<dbReference type="Proteomes" id="UP000247973">
    <property type="component" value="Unassembled WGS sequence"/>
</dbReference>
<keyword evidence="2" id="KW-0472">Membrane</keyword>
<evidence type="ECO:0000256" key="1">
    <source>
        <dbReference type="SAM" id="MobiDB-lite"/>
    </source>
</evidence>
<feature type="compositionally biased region" description="Low complexity" evidence="1">
    <location>
        <begin position="99"/>
        <end position="119"/>
    </location>
</feature>
<organism evidence="4 5">
    <name type="scientific">Dysgonomonas alginatilytica</name>
    <dbReference type="NCBI Taxonomy" id="1605892"/>
    <lineage>
        <taxon>Bacteria</taxon>
        <taxon>Pseudomonadati</taxon>
        <taxon>Bacteroidota</taxon>
        <taxon>Bacteroidia</taxon>
        <taxon>Bacteroidales</taxon>
        <taxon>Dysgonomonadaceae</taxon>
        <taxon>Dysgonomonas</taxon>
    </lineage>
</organism>
<dbReference type="SUPFAM" id="SSF58104">
    <property type="entry name" value="Methyl-accepting chemotaxis protein (MCP) signaling domain"/>
    <property type="match status" value="1"/>
</dbReference>
<sequence length="387" mass="40416">MGKKYRRYKNFLEKYLDSNNGKRFFNVVYSVGAAIVILGAMFKILHLPFGNQMLMIGMITEAIVFLLSAFEKPAKEYKWEEVYPALVDEEGFVPRAERAQIQQQSGPAIQQTSTPSQQGGNAGSTGGSGRNNVASSGNTGNTNNTGNNNIPQSGNSGGGNSGRNNNNGGGNAGGGTTIIGGGGTASSGTSSNVSGGNQYAPAGSGSGGGSISGGTIVTGGAVVLDGANVVEASAKYVDQMSHMSDNMAKFAQVTESLGKISESLLGSFQTIIDNSDGIGTNTQGYVTQMETLNRNISGLNTIYEIQLKGVSGQIHTIEEINAGLDRIKKLYGGSLVDSSIFKNETEKMAQQLTELNKVYARLLQAMTSNMNMGGGFNPNTIGNDPQP</sequence>
<reference evidence="4 5" key="1">
    <citation type="submission" date="2018-03" db="EMBL/GenBank/DDBJ databases">
        <title>Genomic Encyclopedia of Archaeal and Bacterial Type Strains, Phase II (KMG-II): from individual species to whole genera.</title>
        <authorList>
            <person name="Goeker M."/>
        </authorList>
    </citation>
    <scope>NUCLEOTIDE SEQUENCE [LARGE SCALE GENOMIC DNA]</scope>
    <source>
        <strain evidence="4 5">DSM 100214</strain>
    </source>
</reference>
<evidence type="ECO:0000313" key="5">
    <source>
        <dbReference type="Proteomes" id="UP000247973"/>
    </source>
</evidence>
<dbReference type="NCBIfam" id="TIGR03513">
    <property type="entry name" value="GldL_gliding"/>
    <property type="match status" value="2"/>
</dbReference>
<feature type="domain" description="Gliding motility protein GldL-like N-terminal" evidence="3">
    <location>
        <begin position="28"/>
        <end position="88"/>
    </location>
</feature>
<dbReference type="AlphaFoldDB" id="A0A2V3PU09"/>
<comment type="caution">
    <text evidence="4">The sequence shown here is derived from an EMBL/GenBank/DDBJ whole genome shotgun (WGS) entry which is preliminary data.</text>
</comment>
<gene>
    <name evidence="4" type="ORF">CLV62_1176</name>
</gene>